<accession>A0AAV5RSB3</accession>
<dbReference type="EMBL" id="BTGD01000001">
    <property type="protein sequence ID" value="GMM53593.1"/>
    <property type="molecule type" value="Genomic_DNA"/>
</dbReference>
<reference evidence="1 2" key="1">
    <citation type="journal article" date="2023" name="Elife">
        <title>Identification of key yeast species and microbe-microbe interactions impacting larval growth of Drosophila in the wild.</title>
        <authorList>
            <person name="Mure A."/>
            <person name="Sugiura Y."/>
            <person name="Maeda R."/>
            <person name="Honda K."/>
            <person name="Sakurai N."/>
            <person name="Takahashi Y."/>
            <person name="Watada M."/>
            <person name="Katoh T."/>
            <person name="Gotoh A."/>
            <person name="Gotoh Y."/>
            <person name="Taniguchi I."/>
            <person name="Nakamura K."/>
            <person name="Hayashi T."/>
            <person name="Katayama T."/>
            <person name="Uemura T."/>
            <person name="Hattori Y."/>
        </authorList>
    </citation>
    <scope>NUCLEOTIDE SEQUENCE [LARGE SCALE GENOMIC DNA]</scope>
    <source>
        <strain evidence="1 2">KH-74</strain>
    </source>
</reference>
<organism evidence="1 2">
    <name type="scientific">Maudiozyma humilis</name>
    <name type="common">Sour dough yeast</name>
    <name type="synonym">Kazachstania humilis</name>
    <dbReference type="NCBI Taxonomy" id="51915"/>
    <lineage>
        <taxon>Eukaryota</taxon>
        <taxon>Fungi</taxon>
        <taxon>Dikarya</taxon>
        <taxon>Ascomycota</taxon>
        <taxon>Saccharomycotina</taxon>
        <taxon>Saccharomycetes</taxon>
        <taxon>Saccharomycetales</taxon>
        <taxon>Saccharomycetaceae</taxon>
        <taxon>Maudiozyma</taxon>
    </lineage>
</organism>
<protein>
    <submittedName>
        <fullName evidence="1">Uncharacterized protein</fullName>
    </submittedName>
</protein>
<evidence type="ECO:0000313" key="1">
    <source>
        <dbReference type="EMBL" id="GMM53593.1"/>
    </source>
</evidence>
<sequence>MLKYPGNKPFLLRPSDSDQPVSEILPNKILEQYADIVVDELRKLEGGAISFIPRIQHHMTLKSNLELVAKWAYTFSLSKRRMTPSIYV</sequence>
<proteinExistence type="predicted"/>
<comment type="caution">
    <text evidence="1">The sequence shown here is derived from an EMBL/GenBank/DDBJ whole genome shotgun (WGS) entry which is preliminary data.</text>
</comment>
<dbReference type="Proteomes" id="UP001377567">
    <property type="component" value="Unassembled WGS sequence"/>
</dbReference>
<dbReference type="AlphaFoldDB" id="A0AAV5RSB3"/>
<evidence type="ECO:0000313" key="2">
    <source>
        <dbReference type="Proteomes" id="UP001377567"/>
    </source>
</evidence>
<gene>
    <name evidence="1" type="ORF">DAKH74_002090</name>
</gene>
<name>A0AAV5RSB3_MAUHU</name>
<keyword evidence="2" id="KW-1185">Reference proteome</keyword>